<keyword evidence="4" id="KW-1185">Reference proteome</keyword>
<dbReference type="Pfam" id="PF00248">
    <property type="entry name" value="Aldo_ket_red"/>
    <property type="match status" value="2"/>
</dbReference>
<organism evidence="3 4">
    <name type="scientific">Hyaloscypha hepaticicola</name>
    <dbReference type="NCBI Taxonomy" id="2082293"/>
    <lineage>
        <taxon>Eukaryota</taxon>
        <taxon>Fungi</taxon>
        <taxon>Dikarya</taxon>
        <taxon>Ascomycota</taxon>
        <taxon>Pezizomycotina</taxon>
        <taxon>Leotiomycetes</taxon>
        <taxon>Helotiales</taxon>
        <taxon>Hyaloscyphaceae</taxon>
        <taxon>Hyaloscypha</taxon>
    </lineage>
</organism>
<evidence type="ECO:0000313" key="3">
    <source>
        <dbReference type="EMBL" id="PMD21353.1"/>
    </source>
</evidence>
<name>A0A2J6Q535_9HELO</name>
<dbReference type="SUPFAM" id="SSF51430">
    <property type="entry name" value="NAD(P)-linked oxidoreductase"/>
    <property type="match status" value="1"/>
</dbReference>
<dbReference type="PANTHER" id="PTHR43364:SF4">
    <property type="entry name" value="NAD(P)-LINKED OXIDOREDUCTASE SUPERFAMILY PROTEIN"/>
    <property type="match status" value="1"/>
</dbReference>
<dbReference type="Gene3D" id="3.20.20.100">
    <property type="entry name" value="NADP-dependent oxidoreductase domain"/>
    <property type="match status" value="2"/>
</dbReference>
<evidence type="ECO:0000259" key="2">
    <source>
        <dbReference type="Pfam" id="PF00248"/>
    </source>
</evidence>
<dbReference type="AlphaFoldDB" id="A0A2J6Q535"/>
<dbReference type="InterPro" id="IPR023210">
    <property type="entry name" value="NADP_OxRdtase_dom"/>
</dbReference>
<feature type="domain" description="NADP-dependent oxidoreductase" evidence="2">
    <location>
        <begin position="64"/>
        <end position="171"/>
    </location>
</feature>
<dbReference type="STRING" id="1745343.A0A2J6Q535"/>
<dbReference type="Proteomes" id="UP000235672">
    <property type="component" value="Unassembled WGS sequence"/>
</dbReference>
<sequence length="348" mass="38828">MQKILQAGLTAGMSATEGIHSSNPTRVDPAFDGTKILLPEDFIPTAETKVILRGAKGDIHAPRINIGAWSWGDTATWHWSLEELPQVKEAWKLLLENGINWIDTAQAYGSGESERICGELFKGLNRQDYIIQTKWYVVPDNLKNVLSPSHAPTKFLKESLDRFGLDYIDALPSVLNKVLRKTVGVANYNEEDMIRLADELQKYGVPLARNQCEFSVLRRQPELSGLLQACHDRGIVFQSYSSLAQGRLTSKYTVNNPPPSTYRFSSYDMKDVEPILEVLRSIGQGHKKNPASIALNYNLSKGIVPTVGIRKPSQAQDAIDAFGWRLSKDEIKRIDAVSMSGGTTKLWQ</sequence>
<dbReference type="InterPro" id="IPR050523">
    <property type="entry name" value="AKR_Detox_Biosynth"/>
</dbReference>
<reference evidence="3 4" key="1">
    <citation type="submission" date="2016-05" db="EMBL/GenBank/DDBJ databases">
        <title>A degradative enzymes factory behind the ericoid mycorrhizal symbiosis.</title>
        <authorList>
            <consortium name="DOE Joint Genome Institute"/>
            <person name="Martino E."/>
            <person name="Morin E."/>
            <person name="Grelet G."/>
            <person name="Kuo A."/>
            <person name="Kohler A."/>
            <person name="Daghino S."/>
            <person name="Barry K."/>
            <person name="Choi C."/>
            <person name="Cichocki N."/>
            <person name="Clum A."/>
            <person name="Copeland A."/>
            <person name="Hainaut M."/>
            <person name="Haridas S."/>
            <person name="Labutti K."/>
            <person name="Lindquist E."/>
            <person name="Lipzen A."/>
            <person name="Khouja H.-R."/>
            <person name="Murat C."/>
            <person name="Ohm R."/>
            <person name="Olson A."/>
            <person name="Spatafora J."/>
            <person name="Veneault-Fourrey C."/>
            <person name="Henrissat B."/>
            <person name="Grigoriev I."/>
            <person name="Martin F."/>
            <person name="Perotto S."/>
        </authorList>
    </citation>
    <scope>NUCLEOTIDE SEQUENCE [LARGE SCALE GENOMIC DNA]</scope>
    <source>
        <strain evidence="3 4">UAMH 7357</strain>
    </source>
</reference>
<evidence type="ECO:0000313" key="4">
    <source>
        <dbReference type="Proteomes" id="UP000235672"/>
    </source>
</evidence>
<dbReference type="InterPro" id="IPR036812">
    <property type="entry name" value="NAD(P)_OxRdtase_dom_sf"/>
</dbReference>
<proteinExistence type="predicted"/>
<dbReference type="GO" id="GO:0016491">
    <property type="term" value="F:oxidoreductase activity"/>
    <property type="evidence" value="ECO:0007669"/>
    <property type="project" value="UniProtKB-KW"/>
</dbReference>
<dbReference type="EMBL" id="KZ613481">
    <property type="protein sequence ID" value="PMD21353.1"/>
    <property type="molecule type" value="Genomic_DNA"/>
</dbReference>
<dbReference type="OrthoDB" id="1659429at2759"/>
<feature type="domain" description="NADP-dependent oxidoreductase" evidence="2">
    <location>
        <begin position="181"/>
        <end position="337"/>
    </location>
</feature>
<gene>
    <name evidence="3" type="ORF">NA56DRAFT_703531</name>
</gene>
<dbReference type="PANTHER" id="PTHR43364">
    <property type="entry name" value="NADH-SPECIFIC METHYLGLYOXAL REDUCTASE-RELATED"/>
    <property type="match status" value="1"/>
</dbReference>
<evidence type="ECO:0000256" key="1">
    <source>
        <dbReference type="ARBA" id="ARBA00023002"/>
    </source>
</evidence>
<keyword evidence="1" id="KW-0560">Oxidoreductase</keyword>
<protein>
    <submittedName>
        <fullName evidence="3">Aldo-keto reductase</fullName>
    </submittedName>
</protein>
<accession>A0A2J6Q535</accession>